<reference evidence="2 3" key="1">
    <citation type="submission" date="2018-06" db="EMBL/GenBank/DDBJ databases">
        <title>Genome sequencing of Oceanotoga sp. sy52.</title>
        <authorList>
            <person name="Mori K."/>
        </authorList>
    </citation>
    <scope>NUCLEOTIDE SEQUENCE [LARGE SCALE GENOMIC DNA]</scope>
    <source>
        <strain evidence="3">sy52</strain>
    </source>
</reference>
<evidence type="ECO:0000313" key="2">
    <source>
        <dbReference type="EMBL" id="BBE30626.1"/>
    </source>
</evidence>
<dbReference type="Pfam" id="PF16363">
    <property type="entry name" value="GDP_Man_Dehyd"/>
    <property type="match status" value="1"/>
</dbReference>
<evidence type="ECO:0000259" key="1">
    <source>
        <dbReference type="Pfam" id="PF16363"/>
    </source>
</evidence>
<dbReference type="CDD" id="cd05252">
    <property type="entry name" value="CDP_GD_SDR_e"/>
    <property type="match status" value="1"/>
</dbReference>
<name>A0A7G1G5Q6_9BACT</name>
<dbReference type="FunCoup" id="A0A7G1G5Q6">
    <property type="interactions" value="9"/>
</dbReference>
<dbReference type="RefSeq" id="WP_198423081.1">
    <property type="nucleotide sequence ID" value="NZ_AP018712.1"/>
</dbReference>
<protein>
    <submittedName>
        <fullName evidence="2">CDP-glucose 4,6-dehydratase</fullName>
    </submittedName>
</protein>
<gene>
    <name evidence="2" type="ORF">OSSY52_07670</name>
</gene>
<accession>A0A7G1G5Q6</accession>
<evidence type="ECO:0000313" key="3">
    <source>
        <dbReference type="Proteomes" id="UP000516361"/>
    </source>
</evidence>
<dbReference type="InterPro" id="IPR016040">
    <property type="entry name" value="NAD(P)-bd_dom"/>
</dbReference>
<sequence>MKNFYKNKKVLITGHTGFKGSWLTIWLLKMGAKVIGYALDPYTQKDNFVLSKLSEKIIDIRDDVRNYDNLKNTFEKYKPDIIFHMAAQPLVRLSYKMPRDTFETNIMGTVNVLEAFKNTEESKVLINITSDKCYENKEWIWGYRENDPMGGYDPYSASKGASEIVSNAYLKSFFNPEKFNKHKKAIATVRAGNVIGGGDWAKDRIIPDCIRALEKDIPIEIRNPNAIRPWQNVLEPLSGYLLLGTKLLKNPKKYSGSWNFGPHLNSIITVREIVEKVIENYGNGFWKDLSNNTQPHEAKLLNLDISKSKFYLNWEPTLNISETINLTIDWYKNYKKENVYELCMKQIKYFENKKTGRRTNNG</sequence>
<dbReference type="InterPro" id="IPR036291">
    <property type="entry name" value="NAD(P)-bd_dom_sf"/>
</dbReference>
<dbReference type="Proteomes" id="UP000516361">
    <property type="component" value="Chromosome"/>
</dbReference>
<proteinExistence type="predicted"/>
<dbReference type="Gene3D" id="3.90.25.10">
    <property type="entry name" value="UDP-galactose 4-epimerase, domain 1"/>
    <property type="match status" value="1"/>
</dbReference>
<feature type="domain" description="NAD(P)-binding" evidence="1">
    <location>
        <begin position="11"/>
        <end position="325"/>
    </location>
</feature>
<dbReference type="EMBL" id="AP018712">
    <property type="protein sequence ID" value="BBE30626.1"/>
    <property type="molecule type" value="Genomic_DNA"/>
</dbReference>
<keyword evidence="3" id="KW-1185">Reference proteome</keyword>
<dbReference type="PANTHER" id="PTHR43000">
    <property type="entry name" value="DTDP-D-GLUCOSE 4,6-DEHYDRATASE-RELATED"/>
    <property type="match status" value="1"/>
</dbReference>
<dbReference type="InParanoid" id="A0A7G1G5Q6"/>
<dbReference type="SUPFAM" id="SSF51735">
    <property type="entry name" value="NAD(P)-binding Rossmann-fold domains"/>
    <property type="match status" value="1"/>
</dbReference>
<dbReference type="AlphaFoldDB" id="A0A7G1G5Q6"/>
<dbReference type="InterPro" id="IPR013445">
    <property type="entry name" value="CDP_4_6_deHydtase"/>
</dbReference>
<dbReference type="NCBIfam" id="TIGR02622">
    <property type="entry name" value="CDP_4_6_dhtase"/>
    <property type="match status" value="1"/>
</dbReference>
<dbReference type="KEGG" id="ocy:OSSY52_07670"/>
<organism evidence="2 3">
    <name type="scientific">Tepiditoga spiralis</name>
    <dbReference type="NCBI Taxonomy" id="2108365"/>
    <lineage>
        <taxon>Bacteria</taxon>
        <taxon>Thermotogati</taxon>
        <taxon>Thermotogota</taxon>
        <taxon>Thermotogae</taxon>
        <taxon>Petrotogales</taxon>
        <taxon>Petrotogaceae</taxon>
        <taxon>Tepiditoga</taxon>
    </lineage>
</organism>
<dbReference type="Gene3D" id="3.40.50.720">
    <property type="entry name" value="NAD(P)-binding Rossmann-like Domain"/>
    <property type="match status" value="1"/>
</dbReference>